<evidence type="ECO:0000259" key="3">
    <source>
        <dbReference type="Pfam" id="PF00685"/>
    </source>
</evidence>
<evidence type="ECO:0000256" key="2">
    <source>
        <dbReference type="ARBA" id="ARBA00022679"/>
    </source>
</evidence>
<dbReference type="RefSeq" id="WP_132974147.1">
    <property type="nucleotide sequence ID" value="NZ_SMFX01000001.1"/>
</dbReference>
<accession>A0A4R1HIZ5</accession>
<reference evidence="4 5" key="1">
    <citation type="submission" date="2019-03" db="EMBL/GenBank/DDBJ databases">
        <title>Genomic Encyclopedia of Type Strains, Phase IV (KMG-IV): sequencing the most valuable type-strain genomes for metagenomic binning, comparative biology and taxonomic classification.</title>
        <authorList>
            <person name="Goeker M."/>
        </authorList>
    </citation>
    <scope>NUCLEOTIDE SEQUENCE [LARGE SCALE GENOMIC DNA]</scope>
    <source>
        <strain evidence="4 5">DSM 19610</strain>
    </source>
</reference>
<dbReference type="OrthoDB" id="9804504at2"/>
<keyword evidence="5" id="KW-1185">Reference proteome</keyword>
<dbReference type="Proteomes" id="UP000295707">
    <property type="component" value="Unassembled WGS sequence"/>
</dbReference>
<organism evidence="4 5">
    <name type="scientific">Thiogranum longum</name>
    <dbReference type="NCBI Taxonomy" id="1537524"/>
    <lineage>
        <taxon>Bacteria</taxon>
        <taxon>Pseudomonadati</taxon>
        <taxon>Pseudomonadota</taxon>
        <taxon>Gammaproteobacteria</taxon>
        <taxon>Chromatiales</taxon>
        <taxon>Ectothiorhodospiraceae</taxon>
        <taxon>Thiogranum</taxon>
    </lineage>
</organism>
<comment type="caution">
    <text evidence="4">The sequence shown here is derived from an EMBL/GenBank/DDBJ whole genome shotgun (WGS) entry which is preliminary data.</text>
</comment>
<proteinExistence type="inferred from homology"/>
<dbReference type="InterPro" id="IPR000863">
    <property type="entry name" value="Sulfotransferase_dom"/>
</dbReference>
<name>A0A4R1HIZ5_9GAMM</name>
<protein>
    <submittedName>
        <fullName evidence="4">Sulfotransferase domain-containing protein</fullName>
    </submittedName>
</protein>
<dbReference type="GO" id="GO:0008146">
    <property type="term" value="F:sulfotransferase activity"/>
    <property type="evidence" value="ECO:0007669"/>
    <property type="project" value="InterPro"/>
</dbReference>
<dbReference type="InterPro" id="IPR027417">
    <property type="entry name" value="P-loop_NTPase"/>
</dbReference>
<evidence type="ECO:0000313" key="4">
    <source>
        <dbReference type="EMBL" id="TCK19459.1"/>
    </source>
</evidence>
<comment type="similarity">
    <text evidence="1">Belongs to the sulfotransferase 1 family.</text>
</comment>
<dbReference type="SUPFAM" id="SSF52540">
    <property type="entry name" value="P-loop containing nucleoside triphosphate hydrolases"/>
    <property type="match status" value="1"/>
</dbReference>
<evidence type="ECO:0000256" key="1">
    <source>
        <dbReference type="ARBA" id="ARBA00005771"/>
    </source>
</evidence>
<dbReference type="AlphaFoldDB" id="A0A4R1HIZ5"/>
<dbReference type="Pfam" id="PF00685">
    <property type="entry name" value="Sulfotransfer_1"/>
    <property type="match status" value="1"/>
</dbReference>
<sequence>MIRRIYNAYLWHRSEYFTLSFPKSGKTWIKNTLADYYSHYYATHGQITFSPLVRIGKKRQVPRIIFTHAMPRSASFKQTREMMENLAKKSVILHVRDPRNVALTYYFQVIKRANIAEAAELSFPEFLRHPVMGIDRIIRFMNAGYGLRHTYKKFMLTRYEDYLANTQPEIERTLNFLDTPIDSKILAGSLKNISDTTRLIENEQLPGLGPQLNSYTEDSAVEQKWDLPSYMNYIGNSDIKYLDKCMKQLNPDFGYS</sequence>
<gene>
    <name evidence="4" type="ORF">DFR30_2770</name>
</gene>
<feature type="domain" description="Sulfotransferase" evidence="3">
    <location>
        <begin position="17"/>
        <end position="196"/>
    </location>
</feature>
<evidence type="ECO:0000313" key="5">
    <source>
        <dbReference type="Proteomes" id="UP000295707"/>
    </source>
</evidence>
<keyword evidence="2 4" id="KW-0808">Transferase</keyword>
<dbReference type="PANTHER" id="PTHR11783">
    <property type="entry name" value="SULFOTRANSFERASE SULT"/>
    <property type="match status" value="1"/>
</dbReference>
<dbReference type="EMBL" id="SMFX01000001">
    <property type="protein sequence ID" value="TCK19459.1"/>
    <property type="molecule type" value="Genomic_DNA"/>
</dbReference>
<dbReference type="Gene3D" id="3.40.50.300">
    <property type="entry name" value="P-loop containing nucleotide triphosphate hydrolases"/>
    <property type="match status" value="1"/>
</dbReference>